<reference evidence="3" key="1">
    <citation type="submission" date="2025-08" db="UniProtKB">
        <authorList>
            <consortium name="RefSeq"/>
        </authorList>
    </citation>
    <scope>IDENTIFICATION</scope>
    <source>
        <tissue evidence="3">Whole body</tissue>
    </source>
</reference>
<dbReference type="GeneID" id="113465157"/>
<dbReference type="RefSeq" id="XP_026674942.1">
    <property type="nucleotide sequence ID" value="XM_026819141.1"/>
</dbReference>
<dbReference type="KEGG" id="ccal:113465157"/>
<dbReference type="AlphaFoldDB" id="A0AAJ7SBG2"/>
<dbReference type="Proteomes" id="UP000694925">
    <property type="component" value="Unplaced"/>
</dbReference>
<evidence type="ECO:0000313" key="3">
    <source>
        <dbReference type="RefSeq" id="XP_026674942.1"/>
    </source>
</evidence>
<feature type="region of interest" description="Disordered" evidence="1">
    <location>
        <begin position="1"/>
        <end position="68"/>
    </location>
</feature>
<evidence type="ECO:0000313" key="2">
    <source>
        <dbReference type="Proteomes" id="UP000694925"/>
    </source>
</evidence>
<name>A0AAJ7SBG2_9HYME</name>
<gene>
    <name evidence="3" type="primary">LOC113465157</name>
</gene>
<evidence type="ECO:0000256" key="1">
    <source>
        <dbReference type="SAM" id="MobiDB-lite"/>
    </source>
</evidence>
<organism evidence="2 3">
    <name type="scientific">Ceratina calcarata</name>
    <dbReference type="NCBI Taxonomy" id="156304"/>
    <lineage>
        <taxon>Eukaryota</taxon>
        <taxon>Metazoa</taxon>
        <taxon>Ecdysozoa</taxon>
        <taxon>Arthropoda</taxon>
        <taxon>Hexapoda</taxon>
        <taxon>Insecta</taxon>
        <taxon>Pterygota</taxon>
        <taxon>Neoptera</taxon>
        <taxon>Endopterygota</taxon>
        <taxon>Hymenoptera</taxon>
        <taxon>Apocrita</taxon>
        <taxon>Aculeata</taxon>
        <taxon>Apoidea</taxon>
        <taxon>Anthophila</taxon>
        <taxon>Apidae</taxon>
        <taxon>Ceratina</taxon>
        <taxon>Zadontomerus</taxon>
    </lineage>
</organism>
<proteinExistence type="predicted"/>
<sequence length="144" mass="16751">MERRPTKGNLTTPENELETDVSTMDRGEEATDSGTPPELSPGCSTGTPGRKRHDSETDEEHNEVTKRRKLIEKSIEQVSKYLKLRTEMLEKKKRKRECDEVQSMMAGTFPMLRQFSREGFLDFYNKYCTLLKDELKKDENQAQK</sequence>
<accession>A0AAJ7SBG2</accession>
<keyword evidence="2" id="KW-1185">Reference proteome</keyword>
<protein>
    <submittedName>
        <fullName evidence="3">Uncharacterized protein LOC113465157</fullName>
    </submittedName>
</protein>